<reference evidence="1" key="1">
    <citation type="journal article" date="2016" name="Nat. Genet.">
        <title>A high-quality carrot genome assembly provides new insights into carotenoid accumulation and asterid genome evolution.</title>
        <authorList>
            <person name="Iorizzo M."/>
            <person name="Ellison S."/>
            <person name="Senalik D."/>
            <person name="Zeng P."/>
            <person name="Satapoomin P."/>
            <person name="Huang J."/>
            <person name="Bowman M."/>
            <person name="Iovene M."/>
            <person name="Sanseverino W."/>
            <person name="Cavagnaro P."/>
            <person name="Yildiz M."/>
            <person name="Macko-Podgorni A."/>
            <person name="Moranska E."/>
            <person name="Grzebelus E."/>
            <person name="Grzebelus D."/>
            <person name="Ashrafi H."/>
            <person name="Zheng Z."/>
            <person name="Cheng S."/>
            <person name="Spooner D."/>
            <person name="Van Deynze A."/>
            <person name="Simon P."/>
        </authorList>
    </citation>
    <scope>NUCLEOTIDE SEQUENCE</scope>
    <source>
        <tissue evidence="1">Leaf</tissue>
    </source>
</reference>
<keyword evidence="2" id="KW-1185">Reference proteome</keyword>
<dbReference type="AlphaFoldDB" id="A0AAF1B0T8"/>
<gene>
    <name evidence="1" type="ORF">DCAR_0518878</name>
</gene>
<sequence>MGFLQQLKSFIYSIVVIAMLLFVFQGALARPVFDESGGRLRSSELFAMLPKGVPVPPAGPSPGIN</sequence>
<dbReference type="Proteomes" id="UP000077755">
    <property type="component" value="Chromosome 5"/>
</dbReference>
<proteinExistence type="predicted"/>
<organism evidence="1 2">
    <name type="scientific">Daucus carota subsp. sativus</name>
    <name type="common">Carrot</name>
    <dbReference type="NCBI Taxonomy" id="79200"/>
    <lineage>
        <taxon>Eukaryota</taxon>
        <taxon>Viridiplantae</taxon>
        <taxon>Streptophyta</taxon>
        <taxon>Embryophyta</taxon>
        <taxon>Tracheophyta</taxon>
        <taxon>Spermatophyta</taxon>
        <taxon>Magnoliopsida</taxon>
        <taxon>eudicotyledons</taxon>
        <taxon>Gunneridae</taxon>
        <taxon>Pentapetalae</taxon>
        <taxon>asterids</taxon>
        <taxon>campanulids</taxon>
        <taxon>Apiales</taxon>
        <taxon>Apiaceae</taxon>
        <taxon>Apioideae</taxon>
        <taxon>Scandiceae</taxon>
        <taxon>Daucinae</taxon>
        <taxon>Daucus</taxon>
        <taxon>Daucus sect. Daucus</taxon>
    </lineage>
</organism>
<protein>
    <submittedName>
        <fullName evidence="1">Uncharacterized protein</fullName>
    </submittedName>
</protein>
<reference evidence="1" key="2">
    <citation type="submission" date="2022-03" db="EMBL/GenBank/DDBJ databases">
        <title>Draft title - Genomic analysis of global carrot germplasm unveils the trajectory of domestication and the origin of high carotenoid orange carrot.</title>
        <authorList>
            <person name="Iorizzo M."/>
            <person name="Ellison S."/>
            <person name="Senalik D."/>
            <person name="Macko-Podgorni A."/>
            <person name="Grzebelus D."/>
            <person name="Bostan H."/>
            <person name="Rolling W."/>
            <person name="Curaba J."/>
            <person name="Simon P."/>
        </authorList>
    </citation>
    <scope>NUCLEOTIDE SEQUENCE</scope>
    <source>
        <tissue evidence="1">Leaf</tissue>
    </source>
</reference>
<name>A0AAF1B0T8_DAUCS</name>
<evidence type="ECO:0000313" key="2">
    <source>
        <dbReference type="Proteomes" id="UP000077755"/>
    </source>
</evidence>
<dbReference type="EMBL" id="CP093347">
    <property type="protein sequence ID" value="WOG99525.1"/>
    <property type="molecule type" value="Genomic_DNA"/>
</dbReference>
<accession>A0AAF1B0T8</accession>
<evidence type="ECO:0000313" key="1">
    <source>
        <dbReference type="EMBL" id="WOG99525.1"/>
    </source>
</evidence>